<dbReference type="GO" id="GO:0005524">
    <property type="term" value="F:ATP binding"/>
    <property type="evidence" value="ECO:0007669"/>
    <property type="project" value="UniProtKB-KW"/>
</dbReference>
<dbReference type="AlphaFoldDB" id="A0A6P5U1J4"/>
<dbReference type="PANTHER" id="PTHR10492:SF94">
    <property type="entry name" value="ATP-DEPENDENT DNA HELICASE"/>
    <property type="match status" value="1"/>
</dbReference>
<dbReference type="RefSeq" id="XP_021833938.1">
    <property type="nucleotide sequence ID" value="XM_021978246.1"/>
</dbReference>
<evidence type="ECO:0000313" key="5">
    <source>
        <dbReference type="RefSeq" id="XP_021833938.1"/>
    </source>
</evidence>
<dbReference type="InterPro" id="IPR010285">
    <property type="entry name" value="DNA_helicase_pif1-like_DEAD"/>
</dbReference>
<dbReference type="GO" id="GO:0043139">
    <property type="term" value="F:5'-3' DNA helicase activity"/>
    <property type="evidence" value="ECO:0007669"/>
    <property type="project" value="UniProtKB-EC"/>
</dbReference>
<keyword evidence="1" id="KW-0547">Nucleotide-binding</keyword>
<evidence type="ECO:0000313" key="4">
    <source>
        <dbReference type="Proteomes" id="UP000515124"/>
    </source>
</evidence>
<evidence type="ECO:0000259" key="3">
    <source>
        <dbReference type="Pfam" id="PF21530"/>
    </source>
</evidence>
<dbReference type="Pfam" id="PF21530">
    <property type="entry name" value="Pif1_2B_dom"/>
    <property type="match status" value="1"/>
</dbReference>
<keyword evidence="1" id="KW-0378">Hydrolase</keyword>
<dbReference type="PANTHER" id="PTHR10492">
    <property type="match status" value="1"/>
</dbReference>
<keyword evidence="1" id="KW-0347">Helicase</keyword>
<dbReference type="InterPro" id="IPR049163">
    <property type="entry name" value="Pif1-like_2B_dom"/>
</dbReference>
<name>A0A6P5U1J4_PRUAV</name>
<accession>A0A6P5U1J4</accession>
<dbReference type="KEGG" id="pavi:110773721"/>
<keyword evidence="1" id="KW-0234">DNA repair</keyword>
<evidence type="ECO:0000259" key="2">
    <source>
        <dbReference type="Pfam" id="PF05970"/>
    </source>
</evidence>
<feature type="domain" description="DNA helicase Pif1-like DEAD-box helicase" evidence="2">
    <location>
        <begin position="1"/>
        <end position="65"/>
    </location>
</feature>
<protein>
    <recommendedName>
        <fullName evidence="1">ATP-dependent DNA helicase</fullName>
        <ecNumber evidence="1">5.6.2.3</ecNumber>
    </recommendedName>
</protein>
<feature type="domain" description="DNA helicase Pif1-like 2B" evidence="3">
    <location>
        <begin position="159"/>
        <end position="199"/>
    </location>
</feature>
<comment type="catalytic activity">
    <reaction evidence="1">
        <text>ATP + H2O = ADP + phosphate + H(+)</text>
        <dbReference type="Rhea" id="RHEA:13065"/>
        <dbReference type="ChEBI" id="CHEBI:15377"/>
        <dbReference type="ChEBI" id="CHEBI:15378"/>
        <dbReference type="ChEBI" id="CHEBI:30616"/>
        <dbReference type="ChEBI" id="CHEBI:43474"/>
        <dbReference type="ChEBI" id="CHEBI:456216"/>
        <dbReference type="EC" id="5.6.2.3"/>
    </reaction>
</comment>
<evidence type="ECO:0000256" key="1">
    <source>
        <dbReference type="RuleBase" id="RU363044"/>
    </source>
</evidence>
<organism evidence="4 5">
    <name type="scientific">Prunus avium</name>
    <name type="common">Cherry</name>
    <name type="synonym">Cerasus avium</name>
    <dbReference type="NCBI Taxonomy" id="42229"/>
    <lineage>
        <taxon>Eukaryota</taxon>
        <taxon>Viridiplantae</taxon>
        <taxon>Streptophyta</taxon>
        <taxon>Embryophyta</taxon>
        <taxon>Tracheophyta</taxon>
        <taxon>Spermatophyta</taxon>
        <taxon>Magnoliopsida</taxon>
        <taxon>eudicotyledons</taxon>
        <taxon>Gunneridae</taxon>
        <taxon>Pentapetalae</taxon>
        <taxon>rosids</taxon>
        <taxon>fabids</taxon>
        <taxon>Rosales</taxon>
        <taxon>Rosaceae</taxon>
        <taxon>Amygdaloideae</taxon>
        <taxon>Amygdaleae</taxon>
        <taxon>Prunus</taxon>
    </lineage>
</organism>
<proteinExistence type="inferred from homology"/>
<keyword evidence="1" id="KW-0067">ATP-binding</keyword>
<dbReference type="Proteomes" id="UP000515124">
    <property type="component" value="Unplaced"/>
</dbReference>
<sequence length="308" mass="35872">MIFGGDFRQVLPVIPKGTKSELFQASVVKASFWSQVKILKLRQNMRSRNDQQFSQFLLRVGDGEEPVVGDDMIRVPKCLVIPWENELSINEFIYQVFPNLEDHINDASYMVERAVITPTNEDVDMLNEKMINMFPSEEETMYSFDSVEDDMRNLYQPKFLNSICIGALHKLTLKRGAPIMLLRNTDPKLGLCNGTRLLCRGLYQNLIDAEILTGQYVGTRVFLPRKVECHGLTNRVHSGLVQRVNTINDDNKFYKHHTRCYVEKLEHKIKFSSNNWSRHVAKDKLSKLKFDNKKVKDQLERNGWRQWS</sequence>
<reference evidence="5" key="1">
    <citation type="submission" date="2025-08" db="UniProtKB">
        <authorList>
            <consortium name="RefSeq"/>
        </authorList>
    </citation>
    <scope>IDENTIFICATION</scope>
</reference>
<keyword evidence="4" id="KW-1185">Reference proteome</keyword>
<dbReference type="EC" id="5.6.2.3" evidence="1"/>
<keyword evidence="1" id="KW-0227">DNA damage</keyword>
<dbReference type="GO" id="GO:0006310">
    <property type="term" value="P:DNA recombination"/>
    <property type="evidence" value="ECO:0007669"/>
    <property type="project" value="UniProtKB-KW"/>
</dbReference>
<dbReference type="GeneID" id="110773721"/>
<comment type="similarity">
    <text evidence="1">Belongs to the helicase family.</text>
</comment>
<comment type="cofactor">
    <cofactor evidence="1">
        <name>Mg(2+)</name>
        <dbReference type="ChEBI" id="CHEBI:18420"/>
    </cofactor>
</comment>
<dbReference type="GO" id="GO:0006281">
    <property type="term" value="P:DNA repair"/>
    <property type="evidence" value="ECO:0007669"/>
    <property type="project" value="UniProtKB-KW"/>
</dbReference>
<dbReference type="InterPro" id="IPR027417">
    <property type="entry name" value="P-loop_NTPase"/>
</dbReference>
<gene>
    <name evidence="5" type="primary">LOC110773721</name>
</gene>
<dbReference type="GO" id="GO:0016787">
    <property type="term" value="F:hydrolase activity"/>
    <property type="evidence" value="ECO:0007669"/>
    <property type="project" value="UniProtKB-KW"/>
</dbReference>
<dbReference type="GO" id="GO:0000723">
    <property type="term" value="P:telomere maintenance"/>
    <property type="evidence" value="ECO:0007669"/>
    <property type="project" value="InterPro"/>
</dbReference>
<dbReference type="SUPFAM" id="SSF52540">
    <property type="entry name" value="P-loop containing nucleoside triphosphate hydrolases"/>
    <property type="match status" value="1"/>
</dbReference>
<dbReference type="Pfam" id="PF05970">
    <property type="entry name" value="PIF1"/>
    <property type="match status" value="1"/>
</dbReference>
<keyword evidence="1" id="KW-0233">DNA recombination</keyword>